<dbReference type="RefSeq" id="WP_096182003.1">
    <property type="nucleotide sequence ID" value="NZ_BDUF01000055.1"/>
</dbReference>
<comment type="catalytic activity">
    <reaction evidence="1">
        <text>ATP + protein L-histidine = ADP + protein N-phospho-L-histidine.</text>
        <dbReference type="EC" id="2.7.13.3"/>
    </reaction>
</comment>
<dbReference type="OrthoDB" id="9790669at2"/>
<dbReference type="Gene3D" id="1.10.287.130">
    <property type="match status" value="1"/>
</dbReference>
<keyword evidence="8" id="KW-0902">Two-component regulatory system</keyword>
<dbReference type="SMART" id="SM00387">
    <property type="entry name" value="HATPase_c"/>
    <property type="match status" value="1"/>
</dbReference>
<keyword evidence="13" id="KW-1185">Reference proteome</keyword>
<evidence type="ECO:0000313" key="13">
    <source>
        <dbReference type="Proteomes" id="UP000217785"/>
    </source>
</evidence>
<feature type="transmembrane region" description="Helical" evidence="9">
    <location>
        <begin position="321"/>
        <end position="342"/>
    </location>
</feature>
<dbReference type="InterPro" id="IPR004358">
    <property type="entry name" value="Sig_transdc_His_kin-like_C"/>
</dbReference>
<dbReference type="PANTHER" id="PTHR43047">
    <property type="entry name" value="TWO-COMPONENT HISTIDINE PROTEIN KINASE"/>
    <property type="match status" value="1"/>
</dbReference>
<feature type="transmembrane region" description="Helical" evidence="9">
    <location>
        <begin position="12"/>
        <end position="34"/>
    </location>
</feature>
<name>A0A292YMZ6_9BACL</name>
<dbReference type="SUPFAM" id="SSF47384">
    <property type="entry name" value="Homodimeric domain of signal transducing histidine kinase"/>
    <property type="match status" value="1"/>
</dbReference>
<evidence type="ECO:0000259" key="11">
    <source>
        <dbReference type="PROSITE" id="PS50113"/>
    </source>
</evidence>
<dbReference type="SUPFAM" id="SSF55785">
    <property type="entry name" value="PYP-like sensor domain (PAS domain)"/>
    <property type="match status" value="1"/>
</dbReference>
<dbReference type="GO" id="GO:0009927">
    <property type="term" value="F:histidine phosphotransfer kinase activity"/>
    <property type="evidence" value="ECO:0007669"/>
    <property type="project" value="TreeGrafter"/>
</dbReference>
<evidence type="ECO:0000256" key="5">
    <source>
        <dbReference type="ARBA" id="ARBA00022741"/>
    </source>
</evidence>
<reference evidence="13" key="1">
    <citation type="submission" date="2017-07" db="EMBL/GenBank/DDBJ databases">
        <title>Draft genome sequence of Effusibacillus lacus strain skLN1.</title>
        <authorList>
            <person name="Watanabe M."/>
            <person name="Kojima H."/>
            <person name="Fukui M."/>
        </authorList>
    </citation>
    <scope>NUCLEOTIDE SEQUENCE [LARGE SCALE GENOMIC DNA]</scope>
    <source>
        <strain evidence="13">skLN1</strain>
    </source>
</reference>
<evidence type="ECO:0000259" key="10">
    <source>
        <dbReference type="PROSITE" id="PS50109"/>
    </source>
</evidence>
<dbReference type="InterPro" id="IPR005467">
    <property type="entry name" value="His_kinase_dom"/>
</dbReference>
<evidence type="ECO:0000256" key="3">
    <source>
        <dbReference type="ARBA" id="ARBA00022553"/>
    </source>
</evidence>
<evidence type="ECO:0000256" key="7">
    <source>
        <dbReference type="ARBA" id="ARBA00022840"/>
    </source>
</evidence>
<dbReference type="PROSITE" id="PS50113">
    <property type="entry name" value="PAC"/>
    <property type="match status" value="1"/>
</dbReference>
<evidence type="ECO:0000256" key="8">
    <source>
        <dbReference type="ARBA" id="ARBA00023012"/>
    </source>
</evidence>
<evidence type="ECO:0000256" key="6">
    <source>
        <dbReference type="ARBA" id="ARBA00022777"/>
    </source>
</evidence>
<keyword evidence="9" id="KW-0812">Transmembrane</keyword>
<evidence type="ECO:0000313" key="12">
    <source>
        <dbReference type="EMBL" id="GAX90281.1"/>
    </source>
</evidence>
<dbReference type="SUPFAM" id="SSF55874">
    <property type="entry name" value="ATPase domain of HSP90 chaperone/DNA topoisomerase II/histidine kinase"/>
    <property type="match status" value="1"/>
</dbReference>
<dbReference type="Pfam" id="PF02518">
    <property type="entry name" value="HATPase_c"/>
    <property type="match status" value="1"/>
</dbReference>
<dbReference type="GO" id="GO:0000155">
    <property type="term" value="F:phosphorelay sensor kinase activity"/>
    <property type="evidence" value="ECO:0007669"/>
    <property type="project" value="InterPro"/>
</dbReference>
<dbReference type="Proteomes" id="UP000217785">
    <property type="component" value="Unassembled WGS sequence"/>
</dbReference>
<dbReference type="CDD" id="cd00082">
    <property type="entry name" value="HisKA"/>
    <property type="match status" value="1"/>
</dbReference>
<proteinExistence type="predicted"/>
<dbReference type="Gene3D" id="3.30.565.10">
    <property type="entry name" value="Histidine kinase-like ATPase, C-terminal domain"/>
    <property type="match status" value="1"/>
</dbReference>
<protein>
    <recommendedName>
        <fullName evidence="2">histidine kinase</fullName>
        <ecNumber evidence="2">2.7.13.3</ecNumber>
    </recommendedName>
</protein>
<dbReference type="Pfam" id="PF00512">
    <property type="entry name" value="HisKA"/>
    <property type="match status" value="1"/>
</dbReference>
<evidence type="ECO:0000256" key="9">
    <source>
        <dbReference type="SAM" id="Phobius"/>
    </source>
</evidence>
<evidence type="ECO:0000256" key="2">
    <source>
        <dbReference type="ARBA" id="ARBA00012438"/>
    </source>
</evidence>
<dbReference type="Gene3D" id="3.30.450.20">
    <property type="entry name" value="PAS domain"/>
    <property type="match status" value="1"/>
</dbReference>
<comment type="caution">
    <text evidence="12">The sequence shown here is derived from an EMBL/GenBank/DDBJ whole genome shotgun (WGS) entry which is preliminary data.</text>
</comment>
<dbReference type="PROSITE" id="PS50109">
    <property type="entry name" value="HIS_KIN"/>
    <property type="match status" value="1"/>
</dbReference>
<gene>
    <name evidence="12" type="ORF">EFBL_1907</name>
</gene>
<evidence type="ECO:0000256" key="1">
    <source>
        <dbReference type="ARBA" id="ARBA00000085"/>
    </source>
</evidence>
<keyword evidence="7" id="KW-0067">ATP-binding</keyword>
<dbReference type="EMBL" id="BDUF01000055">
    <property type="protein sequence ID" value="GAX90281.1"/>
    <property type="molecule type" value="Genomic_DNA"/>
</dbReference>
<dbReference type="InterPro" id="IPR036097">
    <property type="entry name" value="HisK_dim/P_sf"/>
</dbReference>
<feature type="domain" description="Histidine kinase" evidence="10">
    <location>
        <begin position="500"/>
        <end position="718"/>
    </location>
</feature>
<dbReference type="SMART" id="SM00388">
    <property type="entry name" value="HisKA"/>
    <property type="match status" value="1"/>
</dbReference>
<dbReference type="InterPro" id="IPR003661">
    <property type="entry name" value="HisK_dim/P_dom"/>
</dbReference>
<dbReference type="InterPro" id="IPR000700">
    <property type="entry name" value="PAS-assoc_C"/>
</dbReference>
<keyword evidence="3" id="KW-0597">Phosphoprotein</keyword>
<keyword evidence="4" id="KW-0808">Transferase</keyword>
<keyword evidence="9" id="KW-1133">Transmembrane helix</keyword>
<dbReference type="CDD" id="cd16922">
    <property type="entry name" value="HATPase_EvgS-ArcB-TorS-like"/>
    <property type="match status" value="1"/>
</dbReference>
<feature type="domain" description="PAC" evidence="11">
    <location>
        <begin position="428"/>
        <end position="482"/>
    </location>
</feature>
<dbReference type="GO" id="GO:0005524">
    <property type="term" value="F:ATP binding"/>
    <property type="evidence" value="ECO:0007669"/>
    <property type="project" value="UniProtKB-KW"/>
</dbReference>
<dbReference type="EC" id="2.7.13.3" evidence="2"/>
<dbReference type="GO" id="GO:0005886">
    <property type="term" value="C:plasma membrane"/>
    <property type="evidence" value="ECO:0007669"/>
    <property type="project" value="TreeGrafter"/>
</dbReference>
<keyword evidence="5" id="KW-0547">Nucleotide-binding</keyword>
<dbReference type="InterPro" id="IPR036890">
    <property type="entry name" value="HATPase_C_sf"/>
</dbReference>
<dbReference type="InterPro" id="IPR003594">
    <property type="entry name" value="HATPase_dom"/>
</dbReference>
<sequence>MKLDRLALKILIRSSLIITIIGSVTGILLFQYYYKHFQNVYVDKLNKTTGIIQQTIETARLKSEADERVLDLRLLNISRLIADELSGKRIDEIDQKQLIEMKGRYHLDGISLFVKKPDDIVIEKSSEDKEIGLSSQKWGYWYTAFNELMNGDPVTVRRGYYEQNYWAGPISKSEISDDYFKYVYFYDGSTPFMINVFIKANNEAILTEQSFVNQIIKELIEGSPDINEISVINAKAFLLGKENKVIEPYRDLPVLYGANQFSLPEDPNLIKKTADEQKKYRIVFQKNDTLYEKTYIPLDKDRILTIVKNYDDLEEAERKSLLVLFSALIVCFFLIAYFTLLFTKKQRKLLLAEEQRLQIADEFQKTLKKLPNSIFKGKKDQNGNIVITYMEGTSAEELQLTTDKVFGKTIEEVYPPKTAPMIIAYQERVLQGEIVEYIMEFRDRYYKVISKPVWNEDGSIDEFAGYSMDITDRIKLEKELEKKEKAASEAARVKSEFLATMSHEIRTPLNAIIGMIEVLEDSLLNPQQKSYIRVCKTASDVLLRLIEDILELTKIEAGSMETNKIKFRLSRLIDETINLMKVQAEAKGLNLTAEIAPEVPETLYYDPDHLKRIMYNLLGNAIKFTERGSITLRIQLDERTESLMVSVSDTGIGIRSDQLNSIFEAFTQADSSITRKYGGTGLGLTITKRLVELAGGRIWAESEEGIGSTFYFTIPLHHPLPSS</sequence>
<dbReference type="InterPro" id="IPR035965">
    <property type="entry name" value="PAS-like_dom_sf"/>
</dbReference>
<keyword evidence="9" id="KW-0472">Membrane</keyword>
<dbReference type="PRINTS" id="PR00344">
    <property type="entry name" value="BCTRLSENSOR"/>
</dbReference>
<organism evidence="12 13">
    <name type="scientific">Effusibacillus lacus</name>
    <dbReference type="NCBI Taxonomy" id="1348429"/>
    <lineage>
        <taxon>Bacteria</taxon>
        <taxon>Bacillati</taxon>
        <taxon>Bacillota</taxon>
        <taxon>Bacilli</taxon>
        <taxon>Bacillales</taxon>
        <taxon>Alicyclobacillaceae</taxon>
        <taxon>Effusibacillus</taxon>
    </lineage>
</organism>
<accession>A0A292YMZ6</accession>
<dbReference type="FunFam" id="3.30.565.10:FF:000078">
    <property type="entry name" value="Two-component sensor histidine kinase"/>
    <property type="match status" value="1"/>
</dbReference>
<dbReference type="PANTHER" id="PTHR43047:SF72">
    <property type="entry name" value="OSMOSENSING HISTIDINE PROTEIN KINASE SLN1"/>
    <property type="match status" value="1"/>
</dbReference>
<keyword evidence="6" id="KW-0418">Kinase</keyword>
<evidence type="ECO:0000256" key="4">
    <source>
        <dbReference type="ARBA" id="ARBA00022679"/>
    </source>
</evidence>
<dbReference type="AlphaFoldDB" id="A0A292YMZ6"/>